<protein>
    <recommendedName>
        <fullName evidence="4">DUF3278 domain-containing protein</fullName>
    </recommendedName>
</protein>
<feature type="transmembrane region" description="Helical" evidence="1">
    <location>
        <begin position="35"/>
        <end position="56"/>
    </location>
</feature>
<dbReference type="Pfam" id="PF11683">
    <property type="entry name" value="DUF3278"/>
    <property type="match status" value="1"/>
</dbReference>
<organism evidence="2 3">
    <name type="scientific">Levilactobacillus zymae</name>
    <dbReference type="NCBI Taxonomy" id="267363"/>
    <lineage>
        <taxon>Bacteria</taxon>
        <taxon>Bacillati</taxon>
        <taxon>Bacillota</taxon>
        <taxon>Bacilli</taxon>
        <taxon>Lactobacillales</taxon>
        <taxon>Lactobacillaceae</taxon>
        <taxon>Levilactobacillus</taxon>
    </lineage>
</organism>
<feature type="transmembrane region" description="Helical" evidence="1">
    <location>
        <begin position="146"/>
        <end position="167"/>
    </location>
</feature>
<evidence type="ECO:0000256" key="1">
    <source>
        <dbReference type="SAM" id="Phobius"/>
    </source>
</evidence>
<evidence type="ECO:0008006" key="4">
    <source>
        <dbReference type="Google" id="ProtNLM"/>
    </source>
</evidence>
<accession>A0A1Y6JWD1</accession>
<dbReference type="InterPro" id="IPR021697">
    <property type="entry name" value="DUF3278"/>
</dbReference>
<keyword evidence="1" id="KW-0472">Membrane</keyword>
<proteinExistence type="predicted"/>
<dbReference type="AlphaFoldDB" id="A0A1Y6JWD1"/>
<keyword evidence="1" id="KW-0812">Transmembrane</keyword>
<feature type="transmembrane region" description="Helical" evidence="1">
    <location>
        <begin position="112"/>
        <end position="134"/>
    </location>
</feature>
<gene>
    <name evidence="2" type="ORF">LZ3411_0381</name>
</gene>
<dbReference type="KEGG" id="lzy:LZ3411_0381"/>
<reference evidence="3" key="1">
    <citation type="submission" date="2017-05" db="EMBL/GenBank/DDBJ databases">
        <authorList>
            <person name="Papadimitriou K."/>
        </authorList>
    </citation>
    <scope>NUCLEOTIDE SEQUENCE [LARGE SCALE GENOMIC DNA]</scope>
    <source>
        <strain evidence="3">ACA-DC 3411</strain>
    </source>
</reference>
<dbReference type="EMBL" id="LT854705">
    <property type="protein sequence ID" value="SMS13431.1"/>
    <property type="molecule type" value="Genomic_DNA"/>
</dbReference>
<evidence type="ECO:0000313" key="2">
    <source>
        <dbReference type="EMBL" id="SMS13431.1"/>
    </source>
</evidence>
<sequence length="175" mass="19761">MGKPSLYIRLVKRFYGINGVLDEYKLQKINHLGNVMFLWLMGYLLLGDLALMIALVKVPAEQVLTVAIFVNLVVVAIVIGVLIGVLRKLKLDDVEITAAELPQRVKRLRWRALGAGLYFFGITLLTQSLLDWWFDGTRLVATFTSPGFYGTGLSGGVFFGVWMYVVWRLHLKIVE</sequence>
<name>A0A1Y6JWD1_9LACO</name>
<dbReference type="Proteomes" id="UP000195412">
    <property type="component" value="Chromosome I"/>
</dbReference>
<feature type="transmembrane region" description="Helical" evidence="1">
    <location>
        <begin position="62"/>
        <end position="86"/>
    </location>
</feature>
<keyword evidence="1" id="KW-1133">Transmembrane helix</keyword>
<evidence type="ECO:0000313" key="3">
    <source>
        <dbReference type="Proteomes" id="UP000195412"/>
    </source>
</evidence>
<dbReference type="RefSeq" id="WP_087741491.1">
    <property type="nucleotide sequence ID" value="NZ_LT854705.1"/>
</dbReference>